<reference evidence="2 3" key="1">
    <citation type="journal article" date="2018" name="Mol. Biol. Evol.">
        <title>Broad Genomic Sampling Reveals a Smut Pathogenic Ancestry of the Fungal Clade Ustilaginomycotina.</title>
        <authorList>
            <person name="Kijpornyongpan T."/>
            <person name="Mondo S.J."/>
            <person name="Barry K."/>
            <person name="Sandor L."/>
            <person name="Lee J."/>
            <person name="Lipzen A."/>
            <person name="Pangilinan J."/>
            <person name="LaButti K."/>
            <person name="Hainaut M."/>
            <person name="Henrissat B."/>
            <person name="Grigoriev I.V."/>
            <person name="Spatafora J.W."/>
            <person name="Aime M.C."/>
        </authorList>
    </citation>
    <scope>NUCLEOTIDE SEQUENCE [LARGE SCALE GENOMIC DNA]</scope>
    <source>
        <strain evidence="2 3">MCA 4198</strain>
    </source>
</reference>
<protein>
    <submittedName>
        <fullName evidence="2">Uncharacterized protein</fullName>
    </submittedName>
</protein>
<dbReference type="Proteomes" id="UP000245768">
    <property type="component" value="Unassembled WGS sequence"/>
</dbReference>
<keyword evidence="3" id="KW-1185">Reference proteome</keyword>
<feature type="region of interest" description="Disordered" evidence="1">
    <location>
        <begin position="238"/>
        <end position="309"/>
    </location>
</feature>
<dbReference type="OrthoDB" id="10634220at2759"/>
<dbReference type="InParanoid" id="A0A316YU32"/>
<dbReference type="GeneID" id="37042158"/>
<evidence type="ECO:0000313" key="3">
    <source>
        <dbReference type="Proteomes" id="UP000245768"/>
    </source>
</evidence>
<dbReference type="EMBL" id="KZ819634">
    <property type="protein sequence ID" value="PWN92741.1"/>
    <property type="molecule type" value="Genomic_DNA"/>
</dbReference>
<gene>
    <name evidence="2" type="ORF">FA10DRAFT_263498</name>
</gene>
<evidence type="ECO:0000256" key="1">
    <source>
        <dbReference type="SAM" id="MobiDB-lite"/>
    </source>
</evidence>
<dbReference type="RefSeq" id="XP_025379939.1">
    <property type="nucleotide sequence ID" value="XM_025520242.1"/>
</dbReference>
<organism evidence="2 3">
    <name type="scientific">Acaromyces ingoldii</name>
    <dbReference type="NCBI Taxonomy" id="215250"/>
    <lineage>
        <taxon>Eukaryota</taxon>
        <taxon>Fungi</taxon>
        <taxon>Dikarya</taxon>
        <taxon>Basidiomycota</taxon>
        <taxon>Ustilaginomycotina</taxon>
        <taxon>Exobasidiomycetes</taxon>
        <taxon>Exobasidiales</taxon>
        <taxon>Cryptobasidiaceae</taxon>
        <taxon>Acaromyces</taxon>
    </lineage>
</organism>
<accession>A0A316YU32</accession>
<dbReference type="AlphaFoldDB" id="A0A316YU32"/>
<proteinExistence type="predicted"/>
<name>A0A316YU32_9BASI</name>
<evidence type="ECO:0000313" key="2">
    <source>
        <dbReference type="EMBL" id="PWN92741.1"/>
    </source>
</evidence>
<sequence>MAPWTSKQIATSLDKLTLANKDEVASRLVNIVETRGQVEKLAGLVSAKVSKLYAPGFHRSYDDGRRALADAFVARLLHHFANRRKSIKGVPTSQGLSGVPLLKSDLLSSAWIRPRRKGKQHHMTVAPVVAALYGAGCASVADARAVVEACLDDGEQARVEDALLILEHAARDIDAEAPEKLDDMMSTLTRQLDSHEDLSSERIQCGNRVLPSLYDRLDVLIDNRQRAWKMSPYGAAGFSGAQSSASDPAASRRGSEAPVASLDNDSDSDDAEEIMTPDGAESLISADDSGGVGSRLADEEATRRSQSPWPAYFAAKSHDDAPGETVGAAAAQSRDEVVIWASS</sequence>
<feature type="compositionally biased region" description="Acidic residues" evidence="1">
    <location>
        <begin position="264"/>
        <end position="275"/>
    </location>
</feature>